<sequence>MSSELINAILDALAQLQGGPGGGTQTVPNLFGSLLSEARAILLQPGRQLTLGFTLDVAGAAVDPLAAANANLVVLNQSPPAQMRVAPGTPINLVVSRAAGSVPNPGNQPPTISRTETVSGVASTSFAVNTPLAIVGTNFSATAAQNTVTFNNVPAASVNPDPVDPTRRLLVVVPAGIPGAPATGGAPPLAGVTIRIVTPNGTPATTQITVTAPVAAQPTITNVTPAAQLEGNNITITGTNFTAAAQVRIRGTTAAIVSANATTIVATVPNFPDIPQGPVVAATVIVSVPGFSDIAYTGTFNVVGA</sequence>
<dbReference type="AlphaFoldDB" id="A0A0S2FBH5"/>
<dbReference type="InterPro" id="IPR005543">
    <property type="entry name" value="PASTA_dom"/>
</dbReference>
<dbReference type="CDD" id="cd06577">
    <property type="entry name" value="PASTA_pknB"/>
    <property type="match status" value="1"/>
</dbReference>
<dbReference type="InterPro" id="IPR013783">
    <property type="entry name" value="Ig-like_fold"/>
</dbReference>
<dbReference type="Gene3D" id="2.60.40.10">
    <property type="entry name" value="Immunoglobulins"/>
    <property type="match status" value="2"/>
</dbReference>
<reference evidence="2 3" key="1">
    <citation type="journal article" date="2015" name="BMC Genomics">
        <title>Comparative genomics and metabolic profiling of the genus Lysobacter.</title>
        <authorList>
            <person name="de Bruijn I."/>
            <person name="Cheng X."/>
            <person name="de Jager V."/>
            <person name="Exposito R.G."/>
            <person name="Watrous J."/>
            <person name="Patel N."/>
            <person name="Postma J."/>
            <person name="Dorrestein P.C."/>
            <person name="Kobayashi D."/>
            <person name="Raaijmakers J.M."/>
        </authorList>
    </citation>
    <scope>NUCLEOTIDE SEQUENCE [LARGE SCALE GENOMIC DNA]</scope>
    <source>
        <strain evidence="2 3">76</strain>
    </source>
</reference>
<organism evidence="2 3">
    <name type="scientific">Lysobacter antibioticus</name>
    <dbReference type="NCBI Taxonomy" id="84531"/>
    <lineage>
        <taxon>Bacteria</taxon>
        <taxon>Pseudomonadati</taxon>
        <taxon>Pseudomonadota</taxon>
        <taxon>Gammaproteobacteria</taxon>
        <taxon>Lysobacterales</taxon>
        <taxon>Lysobacteraceae</taxon>
        <taxon>Lysobacter</taxon>
    </lineage>
</organism>
<accession>A0A0S2FBH5</accession>
<dbReference type="Gene3D" id="3.30.10.20">
    <property type="match status" value="1"/>
</dbReference>
<dbReference type="PATRIC" id="fig|84531.8.peg.2734"/>
<dbReference type="Proteomes" id="UP000060787">
    <property type="component" value="Chromosome"/>
</dbReference>
<dbReference type="PROSITE" id="PS51178">
    <property type="entry name" value="PASTA"/>
    <property type="match status" value="1"/>
</dbReference>
<name>A0A0S2FBH5_LYSAN</name>
<proteinExistence type="predicted"/>
<dbReference type="EMBL" id="CP011129">
    <property type="protein sequence ID" value="ALN80852.1"/>
    <property type="molecule type" value="Genomic_DNA"/>
</dbReference>
<feature type="domain" description="PASTA" evidence="1">
    <location>
        <begin position="23"/>
        <end position="97"/>
    </location>
</feature>
<dbReference type="InterPro" id="IPR002909">
    <property type="entry name" value="IPT_dom"/>
</dbReference>
<evidence type="ECO:0000313" key="2">
    <source>
        <dbReference type="EMBL" id="ALN80852.1"/>
    </source>
</evidence>
<evidence type="ECO:0000313" key="3">
    <source>
        <dbReference type="Proteomes" id="UP000060787"/>
    </source>
</evidence>
<dbReference type="KEGG" id="lab:LA76x_2722"/>
<keyword evidence="3" id="KW-1185">Reference proteome</keyword>
<dbReference type="InterPro" id="IPR014756">
    <property type="entry name" value="Ig_E-set"/>
</dbReference>
<gene>
    <name evidence="2" type="ORF">LA76x_2722</name>
</gene>
<dbReference type="STRING" id="84531.LA76x_2722"/>
<evidence type="ECO:0000259" key="1">
    <source>
        <dbReference type="PROSITE" id="PS51178"/>
    </source>
</evidence>
<dbReference type="CDD" id="cd00102">
    <property type="entry name" value="IPT"/>
    <property type="match status" value="1"/>
</dbReference>
<protein>
    <submittedName>
        <fullName evidence="2">IPT/TIG domain protein</fullName>
    </submittedName>
</protein>
<dbReference type="SUPFAM" id="SSF81296">
    <property type="entry name" value="E set domains"/>
    <property type="match status" value="1"/>
</dbReference>
<dbReference type="Pfam" id="PF01833">
    <property type="entry name" value="TIG"/>
    <property type="match status" value="1"/>
</dbReference>